<evidence type="ECO:0000313" key="2">
    <source>
        <dbReference type="Proteomes" id="UP000004277"/>
    </source>
</evidence>
<comment type="caution">
    <text evidence="1">The sequence shown here is derived from an EMBL/GenBank/DDBJ whole genome shotgun (WGS) entry which is preliminary data.</text>
</comment>
<dbReference type="EMBL" id="AKCV02000025">
    <property type="protein sequence ID" value="TMS57334.1"/>
    <property type="molecule type" value="Genomic_DNA"/>
</dbReference>
<dbReference type="Proteomes" id="UP000004277">
    <property type="component" value="Unassembled WGS sequence"/>
</dbReference>
<organism evidence="1 2">
    <name type="scientific">Imbroritus primus</name>
    <dbReference type="NCBI Taxonomy" id="3058603"/>
    <lineage>
        <taxon>Bacteria</taxon>
        <taxon>Pseudomonadati</taxon>
        <taxon>Pseudomonadota</taxon>
        <taxon>Betaproteobacteria</taxon>
        <taxon>Burkholderiales</taxon>
        <taxon>Burkholderiaceae</taxon>
        <taxon>Imbroritus</taxon>
    </lineage>
</organism>
<gene>
    <name evidence="1" type="ORF">MW7_015060</name>
</gene>
<protein>
    <submittedName>
        <fullName evidence="1">MFS transporter</fullName>
    </submittedName>
</protein>
<proteinExistence type="predicted"/>
<evidence type="ECO:0000313" key="1">
    <source>
        <dbReference type="EMBL" id="TMS57334.1"/>
    </source>
</evidence>
<keyword evidence="2" id="KW-1185">Reference proteome</keyword>
<accession>A0ACD3SMF5</accession>
<sequence length="391" mass="41428">MSALEWRAGGSLASIFALRMLGLFLILPVFAEYARTLPDGHDAQRVGLAMGIYGLMQAFLHIPLGALSDRIGRKPVMLFGLVCFIVGGIVAAMSDTLLGITIGRAIQGTGAISAAITACLADLTREQHRTKVMAMVGGSIGLTFALSLVIASPLYRLMGMSGMFWLMAVLGAIAIVVVLFGVPTPPALSPADRTPFRVVLANPDLLRLNVGVLALHAAQVAMFMVVPSMLTDAGIALTAHWKVYLPVVLVSFVLMVPPMIWAERHGKVRQVLLAAVAMLTLAQLLFAQVHAMWPIVGALLLFFFAFNILEAMQPSLVTRFAQASRGAALGVYNTTQALGMFVGGAVGGLLLKQAGRPAVFYGCAAVLGLWLIIAWNMKAPPSRARSQPAAA</sequence>
<reference evidence="1" key="1">
    <citation type="submission" date="2019-05" db="EMBL/GenBank/DDBJ databases">
        <title>Revised genome assembly of Burkholderiaceae (previously Ralstonia) sp. PBA.</title>
        <authorList>
            <person name="Gan H.M."/>
        </authorList>
    </citation>
    <scope>NUCLEOTIDE SEQUENCE</scope>
    <source>
        <strain evidence="1">PBA</strain>
    </source>
</reference>
<name>A0ACD3SMF5_9BURK</name>